<name>A0A1J3FUN6_NOCCA</name>
<gene>
    <name evidence="3" type="ORF">LC_TR4812_c0_g1_i1_g.17064</name>
</gene>
<keyword evidence="2" id="KW-0472">Membrane</keyword>
<keyword evidence="2" id="KW-1133">Transmembrane helix</keyword>
<keyword evidence="2" id="KW-0812">Transmembrane</keyword>
<evidence type="ECO:0000256" key="1">
    <source>
        <dbReference type="SAM" id="MobiDB-lite"/>
    </source>
</evidence>
<protein>
    <submittedName>
        <fullName evidence="3">Protein PHLOEM PROTEIN 2-LIKE A10</fullName>
    </submittedName>
</protein>
<dbReference type="PANTHER" id="PTHR21477">
    <property type="entry name" value="ZGC:172139"/>
    <property type="match status" value="1"/>
</dbReference>
<evidence type="ECO:0000313" key="3">
    <source>
        <dbReference type="EMBL" id="JAU46296.1"/>
    </source>
</evidence>
<dbReference type="AlphaFoldDB" id="A0A1J3FUN6"/>
<organism evidence="3">
    <name type="scientific">Noccaea caerulescens</name>
    <name type="common">Alpine penny-cress</name>
    <name type="synonym">Thlaspi caerulescens</name>
    <dbReference type="NCBI Taxonomy" id="107243"/>
    <lineage>
        <taxon>Eukaryota</taxon>
        <taxon>Viridiplantae</taxon>
        <taxon>Streptophyta</taxon>
        <taxon>Embryophyta</taxon>
        <taxon>Tracheophyta</taxon>
        <taxon>Spermatophyta</taxon>
        <taxon>Magnoliopsida</taxon>
        <taxon>eudicotyledons</taxon>
        <taxon>Gunneridae</taxon>
        <taxon>Pentapetalae</taxon>
        <taxon>rosids</taxon>
        <taxon>malvids</taxon>
        <taxon>Brassicales</taxon>
        <taxon>Brassicaceae</taxon>
        <taxon>Coluteocarpeae</taxon>
        <taxon>Noccaea</taxon>
    </lineage>
</organism>
<feature type="region of interest" description="Disordered" evidence="1">
    <location>
        <begin position="290"/>
        <end position="312"/>
    </location>
</feature>
<feature type="transmembrane region" description="Helical" evidence="2">
    <location>
        <begin position="20"/>
        <end position="38"/>
    </location>
</feature>
<reference evidence="3" key="1">
    <citation type="submission" date="2016-07" db="EMBL/GenBank/DDBJ databases">
        <title>De novo transcriptome assembly of four accessions of the metal hyperaccumulator plant Noccaea caerulescens.</title>
        <authorList>
            <person name="Blande D."/>
            <person name="Halimaa P."/>
            <person name="Tervahauta A.I."/>
            <person name="Aarts M.G."/>
            <person name="Karenlampi S.O."/>
        </authorList>
    </citation>
    <scope>NUCLEOTIDE SEQUENCE</scope>
</reference>
<proteinExistence type="predicted"/>
<evidence type="ECO:0000256" key="2">
    <source>
        <dbReference type="SAM" id="Phobius"/>
    </source>
</evidence>
<dbReference type="InterPro" id="IPR019141">
    <property type="entry name" value="DUF2045"/>
</dbReference>
<accession>A0A1J3FUN6</accession>
<dbReference type="PANTHER" id="PTHR21477:SF12">
    <property type="entry name" value="PROTEIN PHLOEM PROTEIN 2-LIKE A10"/>
    <property type="match status" value="1"/>
</dbReference>
<dbReference type="EMBL" id="GEVK01006536">
    <property type="protein sequence ID" value="JAU46296.1"/>
    <property type="molecule type" value="Transcribed_RNA"/>
</dbReference>
<sequence length="420" mass="46134">MDLLRSGEKGLFSPQRRRKWLILMAISGVSGYGVYKVYHLPCVARKRKRLLKIFGAILSVAELISDSAETLSIVSRDLNGFLNSDSDEIPNSLKQIAKITRSYEFTDSLSRVSQAVTIGVFRGYNLESSSDNNVGDSGIGSEPSVVDKVIDKVFSKAGSGFVSAIVGSFAKNLVLGFYSAELENGVKCDSDSDSDSSETPQWVTLLCDDKCRELLADCIQRFTSTAVAVYLDKTMEINTYDQIFQGLTNPKHQDSVKDVLVSVCNGALETLVRTSHQVFTTSSSRSDNVIQEIEEEDDIKSNGSSRSKSESLDMNKTSGWVEAISTTLAVPSNRKFMFDVTGRVTLETARSILGFIMLKTYQGLRKSFDVVHEEVSDRGRQVAGYVGAKTSVIITVWLALYLHVISGCVRNSPIGVSQHF</sequence>